<reference evidence="3 4" key="1">
    <citation type="submission" date="2018-06" db="EMBL/GenBank/DDBJ databases">
        <title>Genomic Encyclopedia of Archaeal and Bacterial Type Strains, Phase II (KMG-II): from individual species to whole genera.</title>
        <authorList>
            <person name="Goeker M."/>
        </authorList>
    </citation>
    <scope>NUCLEOTIDE SEQUENCE [LARGE SCALE GENOMIC DNA]</scope>
    <source>
        <strain evidence="3 4">DSM 22009</strain>
    </source>
</reference>
<evidence type="ECO:0000256" key="1">
    <source>
        <dbReference type="SAM" id="MobiDB-lite"/>
    </source>
</evidence>
<keyword evidence="2" id="KW-0732">Signal</keyword>
<dbReference type="AlphaFoldDB" id="A0A2W7N6I4"/>
<comment type="caution">
    <text evidence="3">The sequence shown here is derived from an EMBL/GenBank/DDBJ whole genome shotgun (WGS) entry which is preliminary data.</text>
</comment>
<dbReference type="Proteomes" id="UP000248916">
    <property type="component" value="Unassembled WGS sequence"/>
</dbReference>
<feature type="region of interest" description="Disordered" evidence="1">
    <location>
        <begin position="25"/>
        <end position="49"/>
    </location>
</feature>
<dbReference type="RefSeq" id="WP_111538610.1">
    <property type="nucleotide sequence ID" value="NZ_QKZL01000023.1"/>
</dbReference>
<feature type="chain" id="PRO_5015900337" description="Pentapeptide MXKDX repeat protein" evidence="2">
    <location>
        <begin position="24"/>
        <end position="93"/>
    </location>
</feature>
<evidence type="ECO:0000313" key="3">
    <source>
        <dbReference type="EMBL" id="PZX12464.1"/>
    </source>
</evidence>
<evidence type="ECO:0000256" key="2">
    <source>
        <dbReference type="SAM" id="SignalP"/>
    </source>
</evidence>
<name>A0A2W7N6I4_9RHOB</name>
<feature type="signal peptide" evidence="2">
    <location>
        <begin position="1"/>
        <end position="23"/>
    </location>
</feature>
<organism evidence="3 4">
    <name type="scientific">Palleronia aestuarii</name>
    <dbReference type="NCBI Taxonomy" id="568105"/>
    <lineage>
        <taxon>Bacteria</taxon>
        <taxon>Pseudomonadati</taxon>
        <taxon>Pseudomonadota</taxon>
        <taxon>Alphaproteobacteria</taxon>
        <taxon>Rhodobacterales</taxon>
        <taxon>Roseobacteraceae</taxon>
        <taxon>Palleronia</taxon>
    </lineage>
</organism>
<dbReference type="EMBL" id="QKZL01000023">
    <property type="protein sequence ID" value="PZX12464.1"/>
    <property type="molecule type" value="Genomic_DNA"/>
</dbReference>
<gene>
    <name evidence="3" type="ORF">LX81_03568</name>
</gene>
<accession>A0A2W7N6I4</accession>
<evidence type="ECO:0008006" key="5">
    <source>
        <dbReference type="Google" id="ProtNLM"/>
    </source>
</evidence>
<proteinExistence type="predicted"/>
<sequence length="93" mass="9838">MKKTLTTLAVVTTFAAGTFAVSAQEQATPGTGGTMQTDGAMQGGMMDGDMQGMREMMSEMKPMMEACTEMMASMNEKMDGGMMPSEQSDQSKG</sequence>
<protein>
    <recommendedName>
        <fullName evidence="5">Pentapeptide MXKDX repeat protein</fullName>
    </recommendedName>
</protein>
<evidence type="ECO:0000313" key="4">
    <source>
        <dbReference type="Proteomes" id="UP000248916"/>
    </source>
</evidence>
<keyword evidence="4" id="KW-1185">Reference proteome</keyword>